<dbReference type="Pfam" id="PF01327">
    <property type="entry name" value="Pep_deformylase"/>
    <property type="match status" value="1"/>
</dbReference>
<accession>A0A9D1NB31</accession>
<sequence length="151" mass="16747">MAKRLIVQSPDPILSKKCREVTSFDDRLAQLLDDMRDTLKAADGAGLAAPQVSVLRRVCIVDTEDGYFELVDPVLVSSSGEQTGIEGCLSVKGKYGTVTRAEKVTVDAFDRTGKKRRYKVSGFTARAFQHEMDHLDGVLYTSKCKDLRDEE</sequence>
<comment type="caution">
    <text evidence="4">The sequence shown here is derived from an EMBL/GenBank/DDBJ whole genome shotgun (WGS) entry which is preliminary data.</text>
</comment>
<feature type="binding site" evidence="3">
    <location>
        <position position="130"/>
    </location>
    <ligand>
        <name>Fe cation</name>
        <dbReference type="ChEBI" id="CHEBI:24875"/>
    </ligand>
</feature>
<protein>
    <recommendedName>
        <fullName evidence="3">Peptide deformylase</fullName>
        <shortName evidence="3">PDF</shortName>
        <ecNumber evidence="3">3.5.1.88</ecNumber>
    </recommendedName>
    <alternativeName>
        <fullName evidence="3">Polypeptide deformylase</fullName>
    </alternativeName>
</protein>
<dbReference type="PRINTS" id="PR01576">
    <property type="entry name" value="PDEFORMYLASE"/>
</dbReference>
<dbReference type="Gene3D" id="3.90.45.10">
    <property type="entry name" value="Peptide deformylase"/>
    <property type="match status" value="1"/>
</dbReference>
<dbReference type="EC" id="3.5.1.88" evidence="3"/>
<dbReference type="NCBIfam" id="TIGR00079">
    <property type="entry name" value="pept_deformyl"/>
    <property type="match status" value="1"/>
</dbReference>
<evidence type="ECO:0000256" key="1">
    <source>
        <dbReference type="ARBA" id="ARBA00010759"/>
    </source>
</evidence>
<feature type="active site" evidence="3">
    <location>
        <position position="131"/>
    </location>
</feature>
<evidence type="ECO:0000256" key="2">
    <source>
        <dbReference type="ARBA" id="ARBA00023004"/>
    </source>
</evidence>
<dbReference type="PANTHER" id="PTHR10458">
    <property type="entry name" value="PEPTIDE DEFORMYLASE"/>
    <property type="match status" value="1"/>
</dbReference>
<keyword evidence="3 4" id="KW-0378">Hydrolase</keyword>
<keyword evidence="3" id="KW-0648">Protein biosynthesis</keyword>
<proteinExistence type="inferred from homology"/>
<dbReference type="Proteomes" id="UP000886857">
    <property type="component" value="Unassembled WGS sequence"/>
</dbReference>
<keyword evidence="3" id="KW-0479">Metal-binding</keyword>
<keyword evidence="2 3" id="KW-0408">Iron</keyword>
<reference evidence="4" key="1">
    <citation type="submission" date="2020-10" db="EMBL/GenBank/DDBJ databases">
        <authorList>
            <person name="Gilroy R."/>
        </authorList>
    </citation>
    <scope>NUCLEOTIDE SEQUENCE</scope>
    <source>
        <strain evidence="4">10406</strain>
    </source>
</reference>
<dbReference type="EMBL" id="DVOE01000084">
    <property type="protein sequence ID" value="HIU99265.1"/>
    <property type="molecule type" value="Genomic_DNA"/>
</dbReference>
<gene>
    <name evidence="3 4" type="primary">def</name>
    <name evidence="4" type="ORF">IAC73_05440</name>
</gene>
<dbReference type="GO" id="GO:0046872">
    <property type="term" value="F:metal ion binding"/>
    <property type="evidence" value="ECO:0007669"/>
    <property type="project" value="UniProtKB-KW"/>
</dbReference>
<dbReference type="CDD" id="cd00487">
    <property type="entry name" value="Pep_deformylase"/>
    <property type="match status" value="1"/>
</dbReference>
<dbReference type="HAMAP" id="MF_00163">
    <property type="entry name" value="Pep_deformylase"/>
    <property type="match status" value="1"/>
</dbReference>
<evidence type="ECO:0000256" key="3">
    <source>
        <dbReference type="HAMAP-Rule" id="MF_00163"/>
    </source>
</evidence>
<dbReference type="AlphaFoldDB" id="A0A9D1NB31"/>
<dbReference type="PIRSF" id="PIRSF004749">
    <property type="entry name" value="Pep_def"/>
    <property type="match status" value="1"/>
</dbReference>
<reference evidence="4" key="2">
    <citation type="journal article" date="2021" name="PeerJ">
        <title>Extensive microbial diversity within the chicken gut microbiome revealed by metagenomics and culture.</title>
        <authorList>
            <person name="Gilroy R."/>
            <person name="Ravi A."/>
            <person name="Getino M."/>
            <person name="Pursley I."/>
            <person name="Horton D.L."/>
            <person name="Alikhan N.F."/>
            <person name="Baker D."/>
            <person name="Gharbi K."/>
            <person name="Hall N."/>
            <person name="Watson M."/>
            <person name="Adriaenssens E.M."/>
            <person name="Foster-Nyarko E."/>
            <person name="Jarju S."/>
            <person name="Secka A."/>
            <person name="Antonio M."/>
            <person name="Oren A."/>
            <person name="Chaudhuri R.R."/>
            <person name="La Ragione R."/>
            <person name="Hildebrand F."/>
            <person name="Pallen M.J."/>
        </authorList>
    </citation>
    <scope>NUCLEOTIDE SEQUENCE</scope>
    <source>
        <strain evidence="4">10406</strain>
    </source>
</reference>
<dbReference type="GO" id="GO:0042586">
    <property type="term" value="F:peptide deformylase activity"/>
    <property type="evidence" value="ECO:0007669"/>
    <property type="project" value="UniProtKB-UniRule"/>
</dbReference>
<comment type="similarity">
    <text evidence="1 3">Belongs to the polypeptide deformylase family.</text>
</comment>
<dbReference type="NCBIfam" id="NF001159">
    <property type="entry name" value="PRK00150.1-3"/>
    <property type="match status" value="1"/>
</dbReference>
<dbReference type="SUPFAM" id="SSF56420">
    <property type="entry name" value="Peptide deformylase"/>
    <property type="match status" value="1"/>
</dbReference>
<evidence type="ECO:0000313" key="4">
    <source>
        <dbReference type="EMBL" id="HIU99265.1"/>
    </source>
</evidence>
<evidence type="ECO:0000313" key="5">
    <source>
        <dbReference type="Proteomes" id="UP000886857"/>
    </source>
</evidence>
<comment type="function">
    <text evidence="3">Removes the formyl group from the N-terminal Met of newly synthesized proteins. Requires at least a dipeptide for an efficient rate of reaction. N-terminal L-methionine is a prerequisite for activity but the enzyme has broad specificity at other positions.</text>
</comment>
<dbReference type="InterPro" id="IPR036821">
    <property type="entry name" value="Peptide_deformylase_sf"/>
</dbReference>
<dbReference type="InterPro" id="IPR023635">
    <property type="entry name" value="Peptide_deformylase"/>
</dbReference>
<feature type="binding site" evidence="3">
    <location>
        <position position="134"/>
    </location>
    <ligand>
        <name>Fe cation</name>
        <dbReference type="ChEBI" id="CHEBI:24875"/>
    </ligand>
</feature>
<name>A0A9D1NB31_9FIRM</name>
<comment type="cofactor">
    <cofactor evidence="3">
        <name>Fe(2+)</name>
        <dbReference type="ChEBI" id="CHEBI:29033"/>
    </cofactor>
    <text evidence="3">Binds 1 Fe(2+) ion.</text>
</comment>
<feature type="binding site" evidence="3">
    <location>
        <position position="88"/>
    </location>
    <ligand>
        <name>Fe cation</name>
        <dbReference type="ChEBI" id="CHEBI:24875"/>
    </ligand>
</feature>
<comment type="catalytic activity">
    <reaction evidence="3">
        <text>N-terminal N-formyl-L-methionyl-[peptide] + H2O = N-terminal L-methionyl-[peptide] + formate</text>
        <dbReference type="Rhea" id="RHEA:24420"/>
        <dbReference type="Rhea" id="RHEA-COMP:10639"/>
        <dbReference type="Rhea" id="RHEA-COMP:10640"/>
        <dbReference type="ChEBI" id="CHEBI:15377"/>
        <dbReference type="ChEBI" id="CHEBI:15740"/>
        <dbReference type="ChEBI" id="CHEBI:49298"/>
        <dbReference type="ChEBI" id="CHEBI:64731"/>
        <dbReference type="EC" id="3.5.1.88"/>
    </reaction>
</comment>
<dbReference type="PANTHER" id="PTHR10458:SF22">
    <property type="entry name" value="PEPTIDE DEFORMYLASE"/>
    <property type="match status" value="1"/>
</dbReference>
<dbReference type="GO" id="GO:0006412">
    <property type="term" value="P:translation"/>
    <property type="evidence" value="ECO:0007669"/>
    <property type="project" value="UniProtKB-UniRule"/>
</dbReference>
<organism evidence="4 5">
    <name type="scientific">Candidatus Limadaptatus stercoripullorum</name>
    <dbReference type="NCBI Taxonomy" id="2840846"/>
    <lineage>
        <taxon>Bacteria</taxon>
        <taxon>Bacillati</taxon>
        <taxon>Bacillota</taxon>
        <taxon>Clostridia</taxon>
        <taxon>Eubacteriales</taxon>
        <taxon>Candidatus Limadaptatus</taxon>
    </lineage>
</organism>